<dbReference type="GO" id="GO:0000287">
    <property type="term" value="F:magnesium ion binding"/>
    <property type="evidence" value="ECO:0007669"/>
    <property type="project" value="UniProtKB-ARBA"/>
</dbReference>
<dbReference type="SUPFAM" id="SSF56784">
    <property type="entry name" value="HAD-like"/>
    <property type="match status" value="1"/>
</dbReference>
<dbReference type="SFLD" id="SFLDG01140">
    <property type="entry name" value="C2.B:_Phosphomannomutase_and_P"/>
    <property type="match status" value="1"/>
</dbReference>
<dbReference type="CDD" id="cd07516">
    <property type="entry name" value="HAD_Pase"/>
    <property type="match status" value="1"/>
</dbReference>
<protein>
    <recommendedName>
        <fullName evidence="3">Sugar-phosphatase</fullName>
    </recommendedName>
</protein>
<dbReference type="InterPro" id="IPR000150">
    <property type="entry name" value="Cof"/>
</dbReference>
<evidence type="ECO:0000313" key="1">
    <source>
        <dbReference type="EMBL" id="TCK58045.1"/>
    </source>
</evidence>
<organism evidence="1 2">
    <name type="scientific">Celerinatantimonas diazotrophica</name>
    <dbReference type="NCBI Taxonomy" id="412034"/>
    <lineage>
        <taxon>Bacteria</taxon>
        <taxon>Pseudomonadati</taxon>
        <taxon>Pseudomonadota</taxon>
        <taxon>Gammaproteobacteria</taxon>
        <taxon>Celerinatantimonadaceae</taxon>
        <taxon>Celerinatantimonas</taxon>
    </lineage>
</organism>
<dbReference type="SFLD" id="SFLDS00003">
    <property type="entry name" value="Haloacid_Dehalogenase"/>
    <property type="match status" value="1"/>
</dbReference>
<sequence length="269" mass="29293">MYRLLALDIDGTTLNSQNKISPHVVEAISQAKASGVEVVFASGRPVEGIIMHLETLGLNHDGQFIVSYNGALVQKMGSDLVLGNLQVYGKDAKKIAAQAYALGVNVHAFSLKRGLITPAVSRYTEHEAFMNDIPWTTIDFNDLDDDEPLIKVMMIDEPELLEPAMAGLPSEFYQQYSILRSSPFFLEFMHPNAHKGNGVAALAEYLNIPREEVICVGDAGNDHQMLRWAGLGVAMGNADCETKAIADAITGTNDEDGVAQVIEKYILNA</sequence>
<dbReference type="InterPro" id="IPR006379">
    <property type="entry name" value="HAD-SF_hydro_IIB"/>
</dbReference>
<dbReference type="Gene3D" id="3.40.50.1000">
    <property type="entry name" value="HAD superfamily/HAD-like"/>
    <property type="match status" value="1"/>
</dbReference>
<accession>A0A4R1K217</accession>
<comment type="caution">
    <text evidence="1">The sequence shown here is derived from an EMBL/GenBank/DDBJ whole genome shotgun (WGS) entry which is preliminary data.</text>
</comment>
<dbReference type="Pfam" id="PF08282">
    <property type="entry name" value="Hydrolase_3"/>
    <property type="match status" value="1"/>
</dbReference>
<evidence type="ECO:0008006" key="3">
    <source>
        <dbReference type="Google" id="ProtNLM"/>
    </source>
</evidence>
<reference evidence="1 2" key="1">
    <citation type="submission" date="2019-03" db="EMBL/GenBank/DDBJ databases">
        <title>Genomic Encyclopedia of Type Strains, Phase IV (KMG-IV): sequencing the most valuable type-strain genomes for metagenomic binning, comparative biology and taxonomic classification.</title>
        <authorList>
            <person name="Goeker M."/>
        </authorList>
    </citation>
    <scope>NUCLEOTIDE SEQUENCE [LARGE SCALE GENOMIC DNA]</scope>
    <source>
        <strain evidence="1 2">DSM 18577</strain>
    </source>
</reference>
<dbReference type="Gene3D" id="3.30.1240.10">
    <property type="match status" value="1"/>
</dbReference>
<dbReference type="PROSITE" id="PS01229">
    <property type="entry name" value="COF_2"/>
    <property type="match status" value="1"/>
</dbReference>
<dbReference type="PANTHER" id="PTHR10000">
    <property type="entry name" value="PHOSPHOSERINE PHOSPHATASE"/>
    <property type="match status" value="1"/>
</dbReference>
<gene>
    <name evidence="1" type="ORF">EV690_1750</name>
</gene>
<dbReference type="NCBIfam" id="TIGR01484">
    <property type="entry name" value="HAD-SF-IIB"/>
    <property type="match status" value="1"/>
</dbReference>
<dbReference type="NCBIfam" id="TIGR00099">
    <property type="entry name" value="Cof-subfamily"/>
    <property type="match status" value="1"/>
</dbReference>
<dbReference type="InterPro" id="IPR036412">
    <property type="entry name" value="HAD-like_sf"/>
</dbReference>
<dbReference type="EMBL" id="SMGD01000012">
    <property type="protein sequence ID" value="TCK58045.1"/>
    <property type="molecule type" value="Genomic_DNA"/>
</dbReference>
<dbReference type="OrthoDB" id="9781413at2"/>
<dbReference type="AlphaFoldDB" id="A0A4R1K217"/>
<dbReference type="SFLD" id="SFLDG01144">
    <property type="entry name" value="C2.B.4:_PGP_Like"/>
    <property type="match status" value="1"/>
</dbReference>
<dbReference type="Proteomes" id="UP000295565">
    <property type="component" value="Unassembled WGS sequence"/>
</dbReference>
<proteinExistence type="predicted"/>
<evidence type="ECO:0000313" key="2">
    <source>
        <dbReference type="Proteomes" id="UP000295565"/>
    </source>
</evidence>
<dbReference type="PANTHER" id="PTHR10000:SF8">
    <property type="entry name" value="HAD SUPERFAMILY HYDROLASE-LIKE, TYPE 3"/>
    <property type="match status" value="1"/>
</dbReference>
<keyword evidence="2" id="KW-1185">Reference proteome</keyword>
<dbReference type="RefSeq" id="WP_131912559.1">
    <property type="nucleotide sequence ID" value="NZ_OU594967.1"/>
</dbReference>
<dbReference type="InterPro" id="IPR023214">
    <property type="entry name" value="HAD_sf"/>
</dbReference>
<name>A0A4R1K217_9GAMM</name>
<dbReference type="GO" id="GO:0005829">
    <property type="term" value="C:cytosol"/>
    <property type="evidence" value="ECO:0007669"/>
    <property type="project" value="TreeGrafter"/>
</dbReference>
<dbReference type="GO" id="GO:0016791">
    <property type="term" value="F:phosphatase activity"/>
    <property type="evidence" value="ECO:0007669"/>
    <property type="project" value="UniProtKB-ARBA"/>
</dbReference>